<dbReference type="RefSeq" id="WP_079421757.1">
    <property type="nucleotide sequence ID" value="NZ_MZGV01000001.1"/>
</dbReference>
<dbReference type="AlphaFoldDB" id="A0A1V4IYX6"/>
<dbReference type="InterPro" id="IPR036259">
    <property type="entry name" value="MFS_trans_sf"/>
</dbReference>
<feature type="transmembrane region" description="Helical" evidence="7">
    <location>
        <begin position="104"/>
        <end position="124"/>
    </location>
</feature>
<feature type="transmembrane region" description="Helical" evidence="7">
    <location>
        <begin position="79"/>
        <end position="98"/>
    </location>
</feature>
<keyword evidence="2" id="KW-0813">Transport</keyword>
<dbReference type="PROSITE" id="PS50850">
    <property type="entry name" value="MFS"/>
    <property type="match status" value="1"/>
</dbReference>
<feature type="transmembrane region" description="Helical" evidence="7">
    <location>
        <begin position="136"/>
        <end position="158"/>
    </location>
</feature>
<dbReference type="STRING" id="1450648.CLORY_02620"/>
<evidence type="ECO:0000256" key="6">
    <source>
        <dbReference type="ARBA" id="ARBA00023136"/>
    </source>
</evidence>
<accession>A0A1V4IYX6</accession>
<dbReference type="GO" id="GO:0005886">
    <property type="term" value="C:plasma membrane"/>
    <property type="evidence" value="ECO:0007669"/>
    <property type="project" value="UniProtKB-SubCell"/>
</dbReference>
<dbReference type="GO" id="GO:0022857">
    <property type="term" value="F:transmembrane transporter activity"/>
    <property type="evidence" value="ECO:0007669"/>
    <property type="project" value="InterPro"/>
</dbReference>
<proteinExistence type="predicted"/>
<dbReference type="EMBL" id="MZGV01000001">
    <property type="protein sequence ID" value="OPJ65262.1"/>
    <property type="molecule type" value="Genomic_DNA"/>
</dbReference>
<organism evidence="9 10">
    <name type="scientific">Clostridium oryzae</name>
    <dbReference type="NCBI Taxonomy" id="1450648"/>
    <lineage>
        <taxon>Bacteria</taxon>
        <taxon>Bacillati</taxon>
        <taxon>Bacillota</taxon>
        <taxon>Clostridia</taxon>
        <taxon>Eubacteriales</taxon>
        <taxon>Clostridiaceae</taxon>
        <taxon>Clostridium</taxon>
    </lineage>
</organism>
<evidence type="ECO:0000313" key="9">
    <source>
        <dbReference type="EMBL" id="OPJ65262.1"/>
    </source>
</evidence>
<keyword evidence="5 7" id="KW-1133">Transmembrane helix</keyword>
<evidence type="ECO:0000256" key="7">
    <source>
        <dbReference type="SAM" id="Phobius"/>
    </source>
</evidence>
<feature type="transmembrane region" description="Helical" evidence="7">
    <location>
        <begin position="43"/>
        <end position="67"/>
    </location>
</feature>
<dbReference type="Gene3D" id="1.20.1250.20">
    <property type="entry name" value="MFS general substrate transporter like domains"/>
    <property type="match status" value="1"/>
</dbReference>
<gene>
    <name evidence="9" type="primary">yajR</name>
    <name evidence="9" type="ORF">CLORY_02620</name>
</gene>
<protein>
    <submittedName>
        <fullName evidence="9">Inner membrane transport protein YajR</fullName>
    </submittedName>
</protein>
<evidence type="ECO:0000256" key="4">
    <source>
        <dbReference type="ARBA" id="ARBA00022692"/>
    </source>
</evidence>
<dbReference type="Pfam" id="PF07690">
    <property type="entry name" value="MFS_1"/>
    <property type="match status" value="1"/>
</dbReference>
<evidence type="ECO:0000256" key="1">
    <source>
        <dbReference type="ARBA" id="ARBA00004651"/>
    </source>
</evidence>
<dbReference type="SUPFAM" id="SSF103473">
    <property type="entry name" value="MFS general substrate transporter"/>
    <property type="match status" value="1"/>
</dbReference>
<feature type="transmembrane region" description="Helical" evidence="7">
    <location>
        <begin position="301"/>
        <end position="321"/>
    </location>
</feature>
<keyword evidence="4 7" id="KW-0812">Transmembrane</keyword>
<keyword evidence="3" id="KW-1003">Cell membrane</keyword>
<dbReference type="PANTHER" id="PTHR23517">
    <property type="entry name" value="RESISTANCE PROTEIN MDTM, PUTATIVE-RELATED-RELATED"/>
    <property type="match status" value="1"/>
</dbReference>
<dbReference type="PANTHER" id="PTHR23517:SF2">
    <property type="entry name" value="MULTIDRUG RESISTANCE PROTEIN MDTH"/>
    <property type="match status" value="1"/>
</dbReference>
<dbReference type="InterPro" id="IPR011701">
    <property type="entry name" value="MFS"/>
</dbReference>
<comment type="subcellular location">
    <subcellularLocation>
        <location evidence="1">Cell membrane</location>
        <topology evidence="1">Multi-pass membrane protein</topology>
    </subcellularLocation>
</comment>
<evidence type="ECO:0000256" key="3">
    <source>
        <dbReference type="ARBA" id="ARBA00022475"/>
    </source>
</evidence>
<feature type="transmembrane region" description="Helical" evidence="7">
    <location>
        <begin position="247"/>
        <end position="266"/>
    </location>
</feature>
<evidence type="ECO:0000259" key="8">
    <source>
        <dbReference type="PROSITE" id="PS50850"/>
    </source>
</evidence>
<dbReference type="OrthoDB" id="9607at2"/>
<keyword evidence="10" id="KW-1185">Reference proteome</keyword>
<feature type="transmembrane region" description="Helical" evidence="7">
    <location>
        <begin position="164"/>
        <end position="186"/>
    </location>
</feature>
<evidence type="ECO:0000313" key="10">
    <source>
        <dbReference type="Proteomes" id="UP000190080"/>
    </source>
</evidence>
<evidence type="ECO:0000256" key="2">
    <source>
        <dbReference type="ARBA" id="ARBA00022448"/>
    </source>
</evidence>
<sequence>MEKNCIRKSAIPAVVILSLALAFRQMSMTIVMPFISTYCRSLIGYTSLYAGLAVGIFGLMQAVFQIPFGMFSDRYGNKLIMLIGLTQVVVGLILAYFAKNISLLIFARALQGSGAIIGVGYSWAASIAGEKERIRAMSILGAFVSAAAALAFALGPLLREIIPVNWMFLFCAALLFLNEIYILFFIKDNKNKNEIRQNVPESKHIRTIFHNKSFIVMNLSAFINNYMMVSVFYAVPIYLTKVTGETGMWKVFIPAIVVAIFIMKLAVRLRQKGFNKQILMAAFLISALSLILYFNKTSYSFLLIGTTLFMCGYIIIATFVATNVNEAVEDSYRGTANGIFNSFQYIGNFAGAVLTGALWGISEKLTWFVTIGIGIAGFLIIVSDTKYQEPVKEEENVQ</sequence>
<evidence type="ECO:0000256" key="5">
    <source>
        <dbReference type="ARBA" id="ARBA00022989"/>
    </source>
</evidence>
<feature type="transmembrane region" description="Helical" evidence="7">
    <location>
        <begin position="278"/>
        <end position="295"/>
    </location>
</feature>
<comment type="caution">
    <text evidence="9">The sequence shown here is derived from an EMBL/GenBank/DDBJ whole genome shotgun (WGS) entry which is preliminary data.</text>
</comment>
<name>A0A1V4IYX6_9CLOT</name>
<dbReference type="InterPro" id="IPR020846">
    <property type="entry name" value="MFS_dom"/>
</dbReference>
<feature type="transmembrane region" description="Helical" evidence="7">
    <location>
        <begin position="214"/>
        <end position="235"/>
    </location>
</feature>
<dbReference type="Proteomes" id="UP000190080">
    <property type="component" value="Unassembled WGS sequence"/>
</dbReference>
<feature type="domain" description="Major facilitator superfamily (MFS) profile" evidence="8">
    <location>
        <begin position="13"/>
        <end position="389"/>
    </location>
</feature>
<reference evidence="9 10" key="1">
    <citation type="submission" date="2017-03" db="EMBL/GenBank/DDBJ databases">
        <title>Genome sequence of Clostridium oryzae DSM 28571.</title>
        <authorList>
            <person name="Poehlein A."/>
            <person name="Daniel R."/>
        </authorList>
    </citation>
    <scope>NUCLEOTIDE SEQUENCE [LARGE SCALE GENOMIC DNA]</scope>
    <source>
        <strain evidence="9 10">DSM 28571</strain>
    </source>
</reference>
<feature type="transmembrane region" description="Helical" evidence="7">
    <location>
        <begin position="342"/>
        <end position="359"/>
    </location>
</feature>
<feature type="transmembrane region" description="Helical" evidence="7">
    <location>
        <begin position="365"/>
        <end position="382"/>
    </location>
</feature>
<keyword evidence="6 7" id="KW-0472">Membrane</keyword>
<dbReference type="InterPro" id="IPR050171">
    <property type="entry name" value="MFS_Transporters"/>
</dbReference>